<gene>
    <name evidence="1" type="ORF">F2P81_007550</name>
</gene>
<organism evidence="1 2">
    <name type="scientific">Scophthalmus maximus</name>
    <name type="common">Turbot</name>
    <name type="synonym">Psetta maxima</name>
    <dbReference type="NCBI Taxonomy" id="52904"/>
    <lineage>
        <taxon>Eukaryota</taxon>
        <taxon>Metazoa</taxon>
        <taxon>Chordata</taxon>
        <taxon>Craniata</taxon>
        <taxon>Vertebrata</taxon>
        <taxon>Euteleostomi</taxon>
        <taxon>Actinopterygii</taxon>
        <taxon>Neopterygii</taxon>
        <taxon>Teleostei</taxon>
        <taxon>Neoteleostei</taxon>
        <taxon>Acanthomorphata</taxon>
        <taxon>Carangaria</taxon>
        <taxon>Pleuronectiformes</taxon>
        <taxon>Pleuronectoidei</taxon>
        <taxon>Scophthalmidae</taxon>
        <taxon>Scophthalmus</taxon>
    </lineage>
</organism>
<reference evidence="1 2" key="1">
    <citation type="submission" date="2019-06" db="EMBL/GenBank/DDBJ databases">
        <title>Draft genomes of female and male turbot (Scophthalmus maximus).</title>
        <authorList>
            <person name="Xu H."/>
            <person name="Xu X.-W."/>
            <person name="Shao C."/>
            <person name="Chen S."/>
        </authorList>
    </citation>
    <scope>NUCLEOTIDE SEQUENCE [LARGE SCALE GENOMIC DNA]</scope>
    <source>
        <strain evidence="1">Ysfricsl-2016a</strain>
        <tissue evidence="1">Blood</tissue>
    </source>
</reference>
<sequence>MNTAAQAPNTNPFKKACETRRNICNCSVDTRARQLKLLPSSRAYWILVEGSRSFISAVGKWLFAVRDRTEERIRHTAAPEKQFHQSWRCSSCVLTHELNKLESAEFDKREQRFGAVTRISY</sequence>
<dbReference type="Proteomes" id="UP000438429">
    <property type="component" value="Unassembled WGS sequence"/>
</dbReference>
<accession>A0A6A4T2J5</accession>
<name>A0A6A4T2J5_SCOMX</name>
<protein>
    <submittedName>
        <fullName evidence="1">Uncharacterized protein</fullName>
    </submittedName>
</protein>
<dbReference type="EMBL" id="VEVO01000007">
    <property type="protein sequence ID" value="KAF0039315.1"/>
    <property type="molecule type" value="Genomic_DNA"/>
</dbReference>
<proteinExistence type="predicted"/>
<evidence type="ECO:0000313" key="2">
    <source>
        <dbReference type="Proteomes" id="UP000438429"/>
    </source>
</evidence>
<dbReference type="AlphaFoldDB" id="A0A6A4T2J5"/>
<comment type="caution">
    <text evidence="1">The sequence shown here is derived from an EMBL/GenBank/DDBJ whole genome shotgun (WGS) entry which is preliminary data.</text>
</comment>
<evidence type="ECO:0000313" key="1">
    <source>
        <dbReference type="EMBL" id="KAF0039315.1"/>
    </source>
</evidence>